<keyword evidence="9" id="KW-1185">Reference proteome</keyword>
<comment type="caution">
    <text evidence="8">The sequence shown here is derived from an EMBL/GenBank/DDBJ whole genome shotgun (WGS) entry which is preliminary data.</text>
</comment>
<feature type="domain" description="Ig-like" evidence="7">
    <location>
        <begin position="6"/>
        <end position="119"/>
    </location>
</feature>
<dbReference type="InterPro" id="IPR036179">
    <property type="entry name" value="Ig-like_dom_sf"/>
</dbReference>
<evidence type="ECO:0000256" key="1">
    <source>
        <dbReference type="ARBA" id="ARBA00022729"/>
    </source>
</evidence>
<dbReference type="SMART" id="SM00409">
    <property type="entry name" value="IG"/>
    <property type="match status" value="1"/>
</dbReference>
<dbReference type="InterPro" id="IPR007110">
    <property type="entry name" value="Ig-like_dom"/>
</dbReference>
<dbReference type="GO" id="GO:0042101">
    <property type="term" value="C:T cell receptor complex"/>
    <property type="evidence" value="ECO:0007669"/>
    <property type="project" value="UniProtKB-KW"/>
</dbReference>
<keyword evidence="1 6" id="KW-0732">Signal</keyword>
<proteinExistence type="predicted"/>
<evidence type="ECO:0000313" key="8">
    <source>
        <dbReference type="EMBL" id="KAK1156695.1"/>
    </source>
</evidence>
<dbReference type="SUPFAM" id="SSF48726">
    <property type="entry name" value="Immunoglobulin"/>
    <property type="match status" value="1"/>
</dbReference>
<dbReference type="InterPro" id="IPR003599">
    <property type="entry name" value="Ig_sub"/>
</dbReference>
<dbReference type="Proteomes" id="UP001230051">
    <property type="component" value="Unassembled WGS sequence"/>
</dbReference>
<dbReference type="InterPro" id="IPR013106">
    <property type="entry name" value="Ig_V-set"/>
</dbReference>
<evidence type="ECO:0000256" key="6">
    <source>
        <dbReference type="SAM" id="SignalP"/>
    </source>
</evidence>
<keyword evidence="4" id="KW-0393">Immunoglobulin domain</keyword>
<organism evidence="8 9">
    <name type="scientific">Acipenser oxyrinchus oxyrinchus</name>
    <dbReference type="NCBI Taxonomy" id="40147"/>
    <lineage>
        <taxon>Eukaryota</taxon>
        <taxon>Metazoa</taxon>
        <taxon>Chordata</taxon>
        <taxon>Craniata</taxon>
        <taxon>Vertebrata</taxon>
        <taxon>Euteleostomi</taxon>
        <taxon>Actinopterygii</taxon>
        <taxon>Chondrostei</taxon>
        <taxon>Acipenseriformes</taxon>
        <taxon>Acipenseridae</taxon>
        <taxon>Acipenser</taxon>
    </lineage>
</organism>
<dbReference type="InterPro" id="IPR013783">
    <property type="entry name" value="Ig-like_fold"/>
</dbReference>
<dbReference type="PANTHER" id="PTHR19367">
    <property type="entry name" value="T-CELL RECEPTOR ALPHA CHAIN V REGION"/>
    <property type="match status" value="1"/>
</dbReference>
<dbReference type="GO" id="GO:0002250">
    <property type="term" value="P:adaptive immune response"/>
    <property type="evidence" value="ECO:0007669"/>
    <property type="project" value="UniProtKB-KW"/>
</dbReference>
<evidence type="ECO:0000256" key="3">
    <source>
        <dbReference type="ARBA" id="ARBA00023170"/>
    </source>
</evidence>
<feature type="signal peptide" evidence="6">
    <location>
        <begin position="1"/>
        <end position="22"/>
    </location>
</feature>
<evidence type="ECO:0000256" key="5">
    <source>
        <dbReference type="ARBA" id="ARBA00043266"/>
    </source>
</evidence>
<dbReference type="AlphaFoldDB" id="A0AAD8CTX7"/>
<dbReference type="Pfam" id="PF07686">
    <property type="entry name" value="V-set"/>
    <property type="match status" value="1"/>
</dbReference>
<dbReference type="EMBL" id="JAGXEW010000027">
    <property type="protein sequence ID" value="KAK1156695.1"/>
    <property type="molecule type" value="Genomic_DNA"/>
</dbReference>
<keyword evidence="5" id="KW-1279">T cell receptor</keyword>
<dbReference type="PROSITE" id="PS50835">
    <property type="entry name" value="IG_LIKE"/>
    <property type="match status" value="1"/>
</dbReference>
<reference evidence="8" key="1">
    <citation type="submission" date="2022-02" db="EMBL/GenBank/DDBJ databases">
        <title>Atlantic sturgeon de novo genome assembly.</title>
        <authorList>
            <person name="Stock M."/>
            <person name="Klopp C."/>
            <person name="Guiguen Y."/>
            <person name="Cabau C."/>
            <person name="Parinello H."/>
            <person name="Santidrian Yebra-Pimentel E."/>
            <person name="Kuhl H."/>
            <person name="Dirks R.P."/>
            <person name="Guessner J."/>
            <person name="Wuertz S."/>
            <person name="Du K."/>
            <person name="Schartl M."/>
        </authorList>
    </citation>
    <scope>NUCLEOTIDE SEQUENCE</scope>
    <source>
        <strain evidence="8">STURGEONOMICS-FGT-2020</strain>
        <tissue evidence="8">Whole blood</tissue>
    </source>
</reference>
<keyword evidence="3" id="KW-0675">Receptor</keyword>
<evidence type="ECO:0000313" key="9">
    <source>
        <dbReference type="Proteomes" id="UP001230051"/>
    </source>
</evidence>
<accession>A0AAD8CTX7</accession>
<gene>
    <name evidence="8" type="ORF">AOXY_G25715</name>
</gene>
<evidence type="ECO:0000256" key="2">
    <source>
        <dbReference type="ARBA" id="ARBA00023130"/>
    </source>
</evidence>
<evidence type="ECO:0000259" key="7">
    <source>
        <dbReference type="PROSITE" id="PS50835"/>
    </source>
</evidence>
<protein>
    <recommendedName>
        <fullName evidence="7">Ig-like domain-containing protein</fullName>
    </recommendedName>
</protein>
<feature type="chain" id="PRO_5042080800" description="Ig-like domain-containing protein" evidence="6">
    <location>
        <begin position="23"/>
        <end position="139"/>
    </location>
</feature>
<keyword evidence="5" id="KW-0391">Immunity</keyword>
<dbReference type="Gene3D" id="2.60.40.10">
    <property type="entry name" value="Immunoglobulins"/>
    <property type="match status" value="1"/>
</dbReference>
<name>A0AAD8CTX7_ACIOX</name>
<dbReference type="SMART" id="SM00406">
    <property type="entry name" value="IGv"/>
    <property type="match status" value="1"/>
</dbReference>
<dbReference type="PANTHER" id="PTHR19367:SF18">
    <property type="entry name" value="T CELL RECEPTOR ALPHA VARIABLE 16"/>
    <property type="match status" value="1"/>
</dbReference>
<evidence type="ECO:0000256" key="4">
    <source>
        <dbReference type="ARBA" id="ARBA00023319"/>
    </source>
</evidence>
<keyword evidence="2" id="KW-1064">Adaptive immunity</keyword>
<sequence>MEQECPVFTLILLCLIIEMIQGDTVTQPPNSTLVKETENTTIHCKYDLTSGSTPNLFWYIQDLNQPPQLILSDYSKQEDIPPRFRNRFSASHDKTEKTFHLNIIAAVLSDSATYFCALSPTLHLWEGVSDIIVCPCQHH</sequence>
<dbReference type="InterPro" id="IPR051287">
    <property type="entry name" value="TCR_variable_region"/>
</dbReference>